<keyword evidence="2" id="KW-1185">Reference proteome</keyword>
<dbReference type="EMBL" id="JAWHQM010000005">
    <property type="protein sequence ID" value="KAK5627108.1"/>
    <property type="molecule type" value="Genomic_DNA"/>
</dbReference>
<dbReference type="AlphaFoldDB" id="A0AAN7UF68"/>
<sequence length="78" mass="8709">MSMAAEILGLITSFTTLEKRLISRSSYRSRDEKWADEKYCLSALANAVDGVTIIPIGNMRVSAMAALFANFQEYVSKR</sequence>
<reference evidence="1 2" key="1">
    <citation type="submission" date="2023-10" db="EMBL/GenBank/DDBJ databases">
        <title>Draft genome sequence of Xylaria bambusicola isolate GMP-LS, the root and basal stem rot pathogen of sugarcane in Indonesia.</title>
        <authorList>
            <person name="Selvaraj P."/>
            <person name="Muralishankar V."/>
            <person name="Muruganantham S."/>
            <person name="Sp S."/>
            <person name="Haryani S."/>
            <person name="Lau K.J.X."/>
            <person name="Naqvi N.I."/>
        </authorList>
    </citation>
    <scope>NUCLEOTIDE SEQUENCE [LARGE SCALE GENOMIC DNA]</scope>
    <source>
        <strain evidence="1">GMP-LS</strain>
    </source>
</reference>
<proteinExistence type="predicted"/>
<evidence type="ECO:0000313" key="1">
    <source>
        <dbReference type="EMBL" id="KAK5627108.1"/>
    </source>
</evidence>
<organism evidence="1 2">
    <name type="scientific">Xylaria bambusicola</name>
    <dbReference type="NCBI Taxonomy" id="326684"/>
    <lineage>
        <taxon>Eukaryota</taxon>
        <taxon>Fungi</taxon>
        <taxon>Dikarya</taxon>
        <taxon>Ascomycota</taxon>
        <taxon>Pezizomycotina</taxon>
        <taxon>Sordariomycetes</taxon>
        <taxon>Xylariomycetidae</taxon>
        <taxon>Xylariales</taxon>
        <taxon>Xylariaceae</taxon>
        <taxon>Xylaria</taxon>
    </lineage>
</organism>
<gene>
    <name evidence="1" type="ORF">RRF57_002823</name>
</gene>
<name>A0AAN7UF68_9PEZI</name>
<evidence type="ECO:0000313" key="2">
    <source>
        <dbReference type="Proteomes" id="UP001305414"/>
    </source>
</evidence>
<dbReference type="Proteomes" id="UP001305414">
    <property type="component" value="Unassembled WGS sequence"/>
</dbReference>
<protein>
    <submittedName>
        <fullName evidence="1">Uncharacterized protein</fullName>
    </submittedName>
</protein>
<comment type="caution">
    <text evidence="1">The sequence shown here is derived from an EMBL/GenBank/DDBJ whole genome shotgun (WGS) entry which is preliminary data.</text>
</comment>
<accession>A0AAN7UF68</accession>